<dbReference type="PANTHER" id="PTHR11839:SF5">
    <property type="entry name" value="ADP-RIBOSE PYROPHOSPHATASE"/>
    <property type="match status" value="1"/>
</dbReference>
<dbReference type="Pfam" id="PF00293">
    <property type="entry name" value="NUDIX"/>
    <property type="match status" value="1"/>
</dbReference>
<dbReference type="GO" id="GO:0046872">
    <property type="term" value="F:metal ion binding"/>
    <property type="evidence" value="ECO:0007669"/>
    <property type="project" value="UniProtKB-KW"/>
</dbReference>
<dbReference type="SUPFAM" id="SSF55811">
    <property type="entry name" value="Nudix"/>
    <property type="match status" value="1"/>
</dbReference>
<dbReference type="InterPro" id="IPR004385">
    <property type="entry name" value="NDP_pyrophosphatase"/>
</dbReference>
<evidence type="ECO:0000256" key="11">
    <source>
        <dbReference type="ARBA" id="ARBA00033056"/>
    </source>
</evidence>
<dbReference type="GO" id="GO:0047631">
    <property type="term" value="F:ADP-ribose diphosphatase activity"/>
    <property type="evidence" value="ECO:0007669"/>
    <property type="project" value="UniProtKB-EC"/>
</dbReference>
<dbReference type="EC" id="3.6.1.13" evidence="3"/>
<evidence type="ECO:0000256" key="8">
    <source>
        <dbReference type="ARBA" id="ARBA00025164"/>
    </source>
</evidence>
<gene>
    <name evidence="16" type="primary">nudF</name>
    <name evidence="16" type="ORF">GCM10007966_01380</name>
</gene>
<dbReference type="GO" id="GO:0019693">
    <property type="term" value="P:ribose phosphate metabolic process"/>
    <property type="evidence" value="ECO:0007669"/>
    <property type="project" value="TreeGrafter"/>
</dbReference>
<feature type="binding site" evidence="13">
    <location>
        <position position="106"/>
    </location>
    <ligand>
        <name>Mg(2+)</name>
        <dbReference type="ChEBI" id="CHEBI:18420"/>
        <label>1</label>
    </ligand>
</feature>
<comment type="catalytic activity">
    <reaction evidence="12">
        <text>ADP-D-ribose + H2O = D-ribose 5-phosphate + AMP + 2 H(+)</text>
        <dbReference type="Rhea" id="RHEA:10412"/>
        <dbReference type="ChEBI" id="CHEBI:15377"/>
        <dbReference type="ChEBI" id="CHEBI:15378"/>
        <dbReference type="ChEBI" id="CHEBI:57967"/>
        <dbReference type="ChEBI" id="CHEBI:78346"/>
        <dbReference type="ChEBI" id="CHEBI:456215"/>
        <dbReference type="EC" id="3.6.1.13"/>
    </reaction>
</comment>
<evidence type="ECO:0000256" key="7">
    <source>
        <dbReference type="ARBA" id="ARBA00022842"/>
    </source>
</evidence>
<keyword evidence="6" id="KW-0378">Hydrolase</keyword>
<name>A0A917JP99_9GAMM</name>
<evidence type="ECO:0000256" key="12">
    <source>
        <dbReference type="ARBA" id="ARBA00049546"/>
    </source>
</evidence>
<dbReference type="GO" id="GO:0006753">
    <property type="term" value="P:nucleoside phosphate metabolic process"/>
    <property type="evidence" value="ECO:0007669"/>
    <property type="project" value="TreeGrafter"/>
</dbReference>
<evidence type="ECO:0000256" key="10">
    <source>
        <dbReference type="ARBA" id="ARBA00030308"/>
    </source>
</evidence>
<dbReference type="AlphaFoldDB" id="A0A917JP99"/>
<dbReference type="InterPro" id="IPR015797">
    <property type="entry name" value="NUDIX_hydrolase-like_dom_sf"/>
</dbReference>
<evidence type="ECO:0000259" key="15">
    <source>
        <dbReference type="PROSITE" id="PS51462"/>
    </source>
</evidence>
<dbReference type="NCBIfam" id="TIGR00052">
    <property type="entry name" value="nudix-type nucleoside diphosphatase, YffH/AdpP family"/>
    <property type="match status" value="1"/>
</dbReference>
<feature type="binding site" evidence="13">
    <location>
        <position position="110"/>
    </location>
    <ligand>
        <name>Mg(2+)</name>
        <dbReference type="ChEBI" id="CHEBI:18420"/>
        <label>1</label>
    </ligand>
</feature>
<dbReference type="OrthoDB" id="5292471at2"/>
<dbReference type="RefSeq" id="WP_131775383.1">
    <property type="nucleotide sequence ID" value="NZ_BMOB01000001.1"/>
</dbReference>
<feature type="binding site" evidence="13">
    <location>
        <position position="90"/>
    </location>
    <ligand>
        <name>Mg(2+)</name>
        <dbReference type="ChEBI" id="CHEBI:18420"/>
        <label>1</label>
    </ligand>
</feature>
<dbReference type="Proteomes" id="UP000630149">
    <property type="component" value="Unassembled WGS sequence"/>
</dbReference>
<comment type="caution">
    <text evidence="16">The sequence shown here is derived from an EMBL/GenBank/DDBJ whole genome shotgun (WGS) entry which is preliminary data.</text>
</comment>
<dbReference type="Gene3D" id="3.90.79.10">
    <property type="entry name" value="Nucleoside Triphosphate Pyrophosphohydrolase"/>
    <property type="match status" value="1"/>
</dbReference>
<keyword evidence="5 13" id="KW-0479">Metal-binding</keyword>
<sequence>MMTNQVEILDQYIQYDGYLKLCQYTFEISNPDSNKSTSIRQSREVVVTSDSVHVLLYSPKIDSFVFCEEFRPGVFANSTGDDPFLFQCVAGTIEEGETPEETAYKEINEETGIEANHLVSISTVYKSPGMLSEKSHLFYSELSKIPEPGVYGVEDEAIKTHIVSKEKAYQWMDKGIIRDAATLLTLYWFRLNKI</sequence>
<dbReference type="PANTHER" id="PTHR11839">
    <property type="entry name" value="UDP/ADP-SUGAR PYROPHOSPHATASE"/>
    <property type="match status" value="1"/>
</dbReference>
<evidence type="ECO:0000256" key="9">
    <source>
        <dbReference type="ARBA" id="ARBA00030162"/>
    </source>
</evidence>
<dbReference type="PRINTS" id="PR00502">
    <property type="entry name" value="NUDIXFAMILY"/>
</dbReference>
<organism evidence="16 17">
    <name type="scientific">Legionella impletisoli</name>
    <dbReference type="NCBI Taxonomy" id="343510"/>
    <lineage>
        <taxon>Bacteria</taxon>
        <taxon>Pseudomonadati</taxon>
        <taxon>Pseudomonadota</taxon>
        <taxon>Gammaproteobacteria</taxon>
        <taxon>Legionellales</taxon>
        <taxon>Legionellaceae</taxon>
        <taxon>Legionella</taxon>
    </lineage>
</organism>
<feature type="domain" description="Nudix hydrolase" evidence="15">
    <location>
        <begin position="47"/>
        <end position="185"/>
    </location>
</feature>
<dbReference type="EMBL" id="BMOB01000001">
    <property type="protein sequence ID" value="GGI76233.1"/>
    <property type="molecule type" value="Genomic_DNA"/>
</dbReference>
<evidence type="ECO:0000313" key="16">
    <source>
        <dbReference type="EMBL" id="GGI76233.1"/>
    </source>
</evidence>
<proteinExistence type="inferred from homology"/>
<evidence type="ECO:0000256" key="4">
    <source>
        <dbReference type="ARBA" id="ARBA00013297"/>
    </source>
</evidence>
<dbReference type="GO" id="GO:0019144">
    <property type="term" value="F:ADP-sugar diphosphatase activity"/>
    <property type="evidence" value="ECO:0007669"/>
    <property type="project" value="TreeGrafter"/>
</dbReference>
<accession>A0A917JP99</accession>
<dbReference type="PROSITE" id="PS51462">
    <property type="entry name" value="NUDIX"/>
    <property type="match status" value="1"/>
</dbReference>
<dbReference type="InterPro" id="IPR000086">
    <property type="entry name" value="NUDIX_hydrolase_dom"/>
</dbReference>
<evidence type="ECO:0000256" key="13">
    <source>
        <dbReference type="PIRSR" id="PIRSR604385-2"/>
    </source>
</evidence>
<feature type="binding site" evidence="13">
    <location>
        <position position="156"/>
    </location>
    <ligand>
        <name>Mg(2+)</name>
        <dbReference type="ChEBI" id="CHEBI:18420"/>
        <label>1</label>
    </ligand>
</feature>
<evidence type="ECO:0000256" key="1">
    <source>
        <dbReference type="ARBA" id="ARBA00001946"/>
    </source>
</evidence>
<feature type="short sequence motif" description="Nudix box" evidence="14">
    <location>
        <begin position="91"/>
        <end position="113"/>
    </location>
</feature>
<reference evidence="16" key="2">
    <citation type="submission" date="2020-09" db="EMBL/GenBank/DDBJ databases">
        <authorList>
            <person name="Sun Q."/>
            <person name="Ohkuma M."/>
        </authorList>
    </citation>
    <scope>NUCLEOTIDE SEQUENCE</scope>
    <source>
        <strain evidence="16">JCM 13919</strain>
    </source>
</reference>
<evidence type="ECO:0000256" key="5">
    <source>
        <dbReference type="ARBA" id="ARBA00022723"/>
    </source>
</evidence>
<keyword evidence="17" id="KW-1185">Reference proteome</keyword>
<evidence type="ECO:0000313" key="17">
    <source>
        <dbReference type="Proteomes" id="UP000630149"/>
    </source>
</evidence>
<protein>
    <recommendedName>
        <fullName evidence="4">ADP-ribose pyrophosphatase</fullName>
        <ecNumber evidence="3">3.6.1.13</ecNumber>
    </recommendedName>
    <alternativeName>
        <fullName evidence="9">ADP-ribose diphosphatase</fullName>
    </alternativeName>
    <alternativeName>
        <fullName evidence="11">ADP-ribose phosphohydrolase</fullName>
    </alternativeName>
    <alternativeName>
        <fullName evidence="10">Adenosine diphosphoribose pyrophosphatase</fullName>
    </alternativeName>
</protein>
<evidence type="ECO:0000256" key="14">
    <source>
        <dbReference type="PIRSR" id="PIRSR604385-3"/>
    </source>
</evidence>
<dbReference type="GO" id="GO:0005829">
    <property type="term" value="C:cytosol"/>
    <property type="evidence" value="ECO:0007669"/>
    <property type="project" value="TreeGrafter"/>
</dbReference>
<comment type="similarity">
    <text evidence="2">Belongs to the Nudix hydrolase family. NudF subfamily.</text>
</comment>
<evidence type="ECO:0000256" key="2">
    <source>
        <dbReference type="ARBA" id="ARBA00007482"/>
    </source>
</evidence>
<evidence type="ECO:0000256" key="3">
    <source>
        <dbReference type="ARBA" id="ARBA00012453"/>
    </source>
</evidence>
<comment type="function">
    <text evidence="8">Acts on ADP-mannose and ADP-glucose as well as ADP-ribose. Prevents glycogen biosynthesis. The reaction catalyzed by this enzyme is a limiting step of the gluconeogenic process.</text>
</comment>
<evidence type="ECO:0000256" key="6">
    <source>
        <dbReference type="ARBA" id="ARBA00022801"/>
    </source>
</evidence>
<keyword evidence="7 13" id="KW-0460">Magnesium</keyword>
<dbReference type="InterPro" id="IPR020476">
    <property type="entry name" value="Nudix_hydrolase"/>
</dbReference>
<comment type="cofactor">
    <cofactor evidence="1 13">
        <name>Mg(2+)</name>
        <dbReference type="ChEBI" id="CHEBI:18420"/>
    </cofactor>
</comment>
<reference evidence="16" key="1">
    <citation type="journal article" date="2014" name="Int. J. Syst. Evol. Microbiol.">
        <title>Complete genome sequence of Corynebacterium casei LMG S-19264T (=DSM 44701T), isolated from a smear-ripened cheese.</title>
        <authorList>
            <consortium name="US DOE Joint Genome Institute (JGI-PGF)"/>
            <person name="Walter F."/>
            <person name="Albersmeier A."/>
            <person name="Kalinowski J."/>
            <person name="Ruckert C."/>
        </authorList>
    </citation>
    <scope>NUCLEOTIDE SEQUENCE</scope>
    <source>
        <strain evidence="16">JCM 13919</strain>
    </source>
</reference>